<name>A0A2P2N965_RHIMU</name>
<dbReference type="AlphaFoldDB" id="A0A2P2N965"/>
<organism evidence="1">
    <name type="scientific">Rhizophora mucronata</name>
    <name type="common">Asiatic mangrove</name>
    <dbReference type="NCBI Taxonomy" id="61149"/>
    <lineage>
        <taxon>Eukaryota</taxon>
        <taxon>Viridiplantae</taxon>
        <taxon>Streptophyta</taxon>
        <taxon>Embryophyta</taxon>
        <taxon>Tracheophyta</taxon>
        <taxon>Spermatophyta</taxon>
        <taxon>Magnoliopsida</taxon>
        <taxon>eudicotyledons</taxon>
        <taxon>Gunneridae</taxon>
        <taxon>Pentapetalae</taxon>
        <taxon>rosids</taxon>
        <taxon>fabids</taxon>
        <taxon>Malpighiales</taxon>
        <taxon>Rhizophoraceae</taxon>
        <taxon>Rhizophora</taxon>
    </lineage>
</organism>
<protein>
    <submittedName>
        <fullName evidence="1">Uncharacterized protein</fullName>
    </submittedName>
</protein>
<dbReference type="EMBL" id="GGEC01058531">
    <property type="protein sequence ID" value="MBX39015.1"/>
    <property type="molecule type" value="Transcribed_RNA"/>
</dbReference>
<proteinExistence type="predicted"/>
<reference evidence="1" key="1">
    <citation type="submission" date="2018-02" db="EMBL/GenBank/DDBJ databases">
        <title>Rhizophora mucronata_Transcriptome.</title>
        <authorList>
            <person name="Meera S.P."/>
            <person name="Sreeshan A."/>
            <person name="Augustine A."/>
        </authorList>
    </citation>
    <scope>NUCLEOTIDE SEQUENCE</scope>
    <source>
        <tissue evidence="1">Leaf</tissue>
    </source>
</reference>
<evidence type="ECO:0000313" key="1">
    <source>
        <dbReference type="EMBL" id="MBX39015.1"/>
    </source>
</evidence>
<sequence>MCLLNKENLKVRFSSL</sequence>
<accession>A0A2P2N965</accession>